<reference evidence="3 4" key="3">
    <citation type="submission" date="2023-06" db="EMBL/GenBank/DDBJ databases">
        <authorList>
            <person name="Zeman M."/>
            <person name="Kubasova T."/>
            <person name="Jahodarova E."/>
            <person name="Nykrynova M."/>
            <person name="Rychlik I."/>
        </authorList>
    </citation>
    <scope>NUCLEOTIDE SEQUENCE [LARGE SCALE GENOMIC DNA]</scope>
    <source>
        <strain evidence="3 4">153_Feed</strain>
    </source>
</reference>
<accession>A0ABT7V117</accession>
<evidence type="ECO:0000256" key="1">
    <source>
        <dbReference type="ARBA" id="ARBA00023125"/>
    </source>
</evidence>
<dbReference type="Pfam" id="PF01381">
    <property type="entry name" value="HTH_3"/>
    <property type="match status" value="1"/>
</dbReference>
<keyword evidence="4" id="KW-1185">Reference proteome</keyword>
<protein>
    <submittedName>
        <fullName evidence="3">Helix-turn-helix transcriptional regulator</fullName>
    </submittedName>
</protein>
<dbReference type="Proteomes" id="UP001529256">
    <property type="component" value="Unassembled WGS sequence"/>
</dbReference>
<dbReference type="InterPro" id="IPR010982">
    <property type="entry name" value="Lambda_DNA-bd_dom_sf"/>
</dbReference>
<reference evidence="3 4" key="2">
    <citation type="submission" date="2023-06" db="EMBL/GenBank/DDBJ databases">
        <title>Identification and characterization of horizontal gene transfer across gut microbiota members of farm animals based on homology search.</title>
        <authorList>
            <person name="Schwarzerova J."/>
            <person name="Nykrynova M."/>
            <person name="Jureckova K."/>
            <person name="Cejkova D."/>
            <person name="Rychlik I."/>
        </authorList>
    </citation>
    <scope>NUCLEOTIDE SEQUENCE [LARGE SCALE GENOMIC DNA]</scope>
    <source>
        <strain evidence="3 4">153_Feed</strain>
    </source>
</reference>
<keyword evidence="1" id="KW-0238">DNA-binding</keyword>
<reference evidence="4" key="1">
    <citation type="submission" date="2023-06" db="EMBL/GenBank/DDBJ databases">
        <title>Identification and characterization of horizontal gene transfer across gut microbiota members of farm animals based on homology search.</title>
        <authorList>
            <person name="Zeman M."/>
            <person name="Kubasova T."/>
            <person name="Jahodarova E."/>
            <person name="Nykrynova M."/>
            <person name="Rychlik I."/>
        </authorList>
    </citation>
    <scope>NUCLEOTIDE SEQUENCE [LARGE SCALE GENOMIC DNA]</scope>
    <source>
        <strain evidence="4">153_Feed</strain>
    </source>
</reference>
<sequence length="112" mass="12618">MPKKHKTALAQIRRTAGLTQVQVAGQLGVSKATYSAWETGRAELGAERLYALSELFRCTPNDILGYTHSGRRFAAISKEDERVLDLFNAQPPSIREHFIGLMAYNAKGRRWR</sequence>
<dbReference type="PANTHER" id="PTHR46558">
    <property type="entry name" value="TRACRIPTIONAL REGULATORY PROTEIN-RELATED-RELATED"/>
    <property type="match status" value="1"/>
</dbReference>
<dbReference type="CDD" id="cd00093">
    <property type="entry name" value="HTH_XRE"/>
    <property type="match status" value="1"/>
</dbReference>
<proteinExistence type="predicted"/>
<dbReference type="RefSeq" id="WP_289510385.1">
    <property type="nucleotide sequence ID" value="NZ_JAUDEA010000001.1"/>
</dbReference>
<evidence type="ECO:0000313" key="4">
    <source>
        <dbReference type="Proteomes" id="UP001529256"/>
    </source>
</evidence>
<gene>
    <name evidence="3" type="ORF">QUW25_01065</name>
</gene>
<feature type="domain" description="HTH cro/C1-type" evidence="2">
    <location>
        <begin position="9"/>
        <end position="63"/>
    </location>
</feature>
<dbReference type="EMBL" id="JAUDEA010000001">
    <property type="protein sequence ID" value="MDM8270283.1"/>
    <property type="molecule type" value="Genomic_DNA"/>
</dbReference>
<dbReference type="PANTHER" id="PTHR46558:SF11">
    <property type="entry name" value="HTH-TYPE TRANSCRIPTIONAL REGULATOR XRE"/>
    <property type="match status" value="1"/>
</dbReference>
<organism evidence="3 4">
    <name type="scientific">Thermophilibacter provencensis</name>
    <dbReference type="NCBI Taxonomy" id="1852386"/>
    <lineage>
        <taxon>Bacteria</taxon>
        <taxon>Bacillati</taxon>
        <taxon>Actinomycetota</taxon>
        <taxon>Coriobacteriia</taxon>
        <taxon>Coriobacteriales</taxon>
        <taxon>Atopobiaceae</taxon>
        <taxon>Thermophilibacter</taxon>
    </lineage>
</organism>
<comment type="caution">
    <text evidence="3">The sequence shown here is derived from an EMBL/GenBank/DDBJ whole genome shotgun (WGS) entry which is preliminary data.</text>
</comment>
<dbReference type="Gene3D" id="1.10.260.40">
    <property type="entry name" value="lambda repressor-like DNA-binding domains"/>
    <property type="match status" value="1"/>
</dbReference>
<dbReference type="InterPro" id="IPR001387">
    <property type="entry name" value="Cro/C1-type_HTH"/>
</dbReference>
<dbReference type="SMART" id="SM00530">
    <property type="entry name" value="HTH_XRE"/>
    <property type="match status" value="1"/>
</dbReference>
<evidence type="ECO:0000259" key="2">
    <source>
        <dbReference type="PROSITE" id="PS50943"/>
    </source>
</evidence>
<dbReference type="PROSITE" id="PS50943">
    <property type="entry name" value="HTH_CROC1"/>
    <property type="match status" value="1"/>
</dbReference>
<dbReference type="SUPFAM" id="SSF47413">
    <property type="entry name" value="lambda repressor-like DNA-binding domains"/>
    <property type="match status" value="1"/>
</dbReference>
<evidence type="ECO:0000313" key="3">
    <source>
        <dbReference type="EMBL" id="MDM8270283.1"/>
    </source>
</evidence>
<name>A0ABT7V117_9ACTN</name>